<dbReference type="SMART" id="SM00825">
    <property type="entry name" value="PKS_KS"/>
    <property type="match status" value="1"/>
</dbReference>
<dbReference type="KEGG" id="vab:WPS_23060"/>
<dbReference type="InterPro" id="IPR016039">
    <property type="entry name" value="Thiolase-like"/>
</dbReference>
<dbReference type="NCBIfam" id="NF005589">
    <property type="entry name" value="PRK07314.1"/>
    <property type="match status" value="1"/>
</dbReference>
<dbReference type="Pfam" id="PF02801">
    <property type="entry name" value="Ketoacyl-synt_C"/>
    <property type="match status" value="1"/>
</dbReference>
<dbReference type="GO" id="GO:0006633">
    <property type="term" value="P:fatty acid biosynthetic process"/>
    <property type="evidence" value="ECO:0007669"/>
    <property type="project" value="TreeGrafter"/>
</dbReference>
<comment type="similarity">
    <text evidence="1 3">Belongs to the thiolase-like superfamily. Beta-ketoacyl-ACP synthases family.</text>
</comment>
<feature type="domain" description="Ketosynthase family 3 (KS3)" evidence="4">
    <location>
        <begin position="3"/>
        <end position="409"/>
    </location>
</feature>
<dbReference type="Pfam" id="PF00109">
    <property type="entry name" value="ketoacyl-synt"/>
    <property type="match status" value="1"/>
</dbReference>
<accession>A0AAN1XY25</accession>
<dbReference type="CDD" id="cd00834">
    <property type="entry name" value="KAS_I_II"/>
    <property type="match status" value="1"/>
</dbReference>
<keyword evidence="6" id="KW-1185">Reference proteome</keyword>
<dbReference type="PANTHER" id="PTHR11712">
    <property type="entry name" value="POLYKETIDE SYNTHASE-RELATED"/>
    <property type="match status" value="1"/>
</dbReference>
<protein>
    <submittedName>
        <fullName evidence="5">3-oxoacyl-[acyl-carrier-protein] synthase 2</fullName>
    </submittedName>
</protein>
<gene>
    <name evidence="5" type="ORF">WPS_23060</name>
</gene>
<dbReference type="SUPFAM" id="SSF53901">
    <property type="entry name" value="Thiolase-like"/>
    <property type="match status" value="2"/>
</dbReference>
<reference evidence="5 6" key="1">
    <citation type="journal article" date="2022" name="ISME Commun">
        <title>Vulcanimicrobium alpinus gen. nov. sp. nov., the first cultivated representative of the candidate phylum 'Eremiobacterota', is a metabolically versatile aerobic anoxygenic phototroph.</title>
        <authorList>
            <person name="Yabe S."/>
            <person name="Muto K."/>
            <person name="Abe K."/>
            <person name="Yokota A."/>
            <person name="Staudigel H."/>
            <person name="Tebo B.M."/>
        </authorList>
    </citation>
    <scope>NUCLEOTIDE SEQUENCE [LARGE SCALE GENOMIC DNA]</scope>
    <source>
        <strain evidence="5 6">WC8-2</strain>
    </source>
</reference>
<keyword evidence="2 3" id="KW-0808">Transferase</keyword>
<evidence type="ECO:0000259" key="4">
    <source>
        <dbReference type="PROSITE" id="PS52004"/>
    </source>
</evidence>
<dbReference type="Proteomes" id="UP001317532">
    <property type="component" value="Chromosome"/>
</dbReference>
<dbReference type="Gene3D" id="3.40.47.10">
    <property type="match status" value="2"/>
</dbReference>
<proteinExistence type="inferred from homology"/>
<dbReference type="FunFam" id="3.40.47.10:FF:000018">
    <property type="entry name" value="3-oxoacyl-[acyl-carrier-protein] synthase 2"/>
    <property type="match status" value="1"/>
</dbReference>
<evidence type="ECO:0000256" key="3">
    <source>
        <dbReference type="RuleBase" id="RU003694"/>
    </source>
</evidence>
<dbReference type="InterPro" id="IPR020841">
    <property type="entry name" value="PKS_Beta-ketoAc_synthase_dom"/>
</dbReference>
<dbReference type="InterPro" id="IPR014031">
    <property type="entry name" value="Ketoacyl_synth_C"/>
</dbReference>
<sequence>MTAHRVAVTGIGVVTPLGIGIDAFWEGVLSERVAVAPITRFDTAGYRTRIAAQIDAFEPRAFLTAKRLNWTDRFSQFSIAAARLALEDAGYNASAASGDVGVYLGSALGGLAFADEQHDVFRERGLDAVKPLLAISVFGGAATCNVAIEFGLRGPTVANGNSCASGAVAIGDAFRAITRGDVRAALAGGVEAPLSPLVFGAFTVIRAMSERNDAPQAASRPFDRGRDGFVMAEGAGVLLLERLADARARGARVYGEIAGYGLTNDAYHMSAPRPDGAMNADAMRRALDEAHAAPADVDLVNAHGSGTPLGDRCETVALETLFGERAASVPVTATKGQHGHALGATGAWEAALSLLALVHQTVPRSVNTDDADPACNLALTRTRLERRLRTVLSNSAGFGGINAALVFRRLDDDG</sequence>
<evidence type="ECO:0000313" key="6">
    <source>
        <dbReference type="Proteomes" id="UP001317532"/>
    </source>
</evidence>
<evidence type="ECO:0000256" key="1">
    <source>
        <dbReference type="ARBA" id="ARBA00008467"/>
    </source>
</evidence>
<dbReference type="AlphaFoldDB" id="A0AAN1XY25"/>
<dbReference type="GO" id="GO:0004315">
    <property type="term" value="F:3-oxoacyl-[acyl-carrier-protein] synthase activity"/>
    <property type="evidence" value="ECO:0007669"/>
    <property type="project" value="TreeGrafter"/>
</dbReference>
<dbReference type="InterPro" id="IPR014030">
    <property type="entry name" value="Ketoacyl_synth_N"/>
</dbReference>
<dbReference type="RefSeq" id="WP_317994648.1">
    <property type="nucleotide sequence ID" value="NZ_AP025523.1"/>
</dbReference>
<dbReference type="EMBL" id="AP025523">
    <property type="protein sequence ID" value="BDE07030.1"/>
    <property type="molecule type" value="Genomic_DNA"/>
</dbReference>
<dbReference type="InterPro" id="IPR000794">
    <property type="entry name" value="Beta-ketoacyl_synthase"/>
</dbReference>
<evidence type="ECO:0000256" key="2">
    <source>
        <dbReference type="ARBA" id="ARBA00022679"/>
    </source>
</evidence>
<dbReference type="PROSITE" id="PS52004">
    <property type="entry name" value="KS3_2"/>
    <property type="match status" value="1"/>
</dbReference>
<organism evidence="5 6">
    <name type="scientific">Vulcanimicrobium alpinum</name>
    <dbReference type="NCBI Taxonomy" id="3016050"/>
    <lineage>
        <taxon>Bacteria</taxon>
        <taxon>Bacillati</taxon>
        <taxon>Vulcanimicrobiota</taxon>
        <taxon>Vulcanimicrobiia</taxon>
        <taxon>Vulcanimicrobiales</taxon>
        <taxon>Vulcanimicrobiaceae</taxon>
        <taxon>Vulcanimicrobium</taxon>
    </lineage>
</organism>
<dbReference type="PANTHER" id="PTHR11712:SF336">
    <property type="entry name" value="3-OXOACYL-[ACYL-CARRIER-PROTEIN] SYNTHASE, MITOCHONDRIAL"/>
    <property type="match status" value="1"/>
</dbReference>
<name>A0AAN1XY25_UNVUL</name>
<dbReference type="GO" id="GO:0005829">
    <property type="term" value="C:cytosol"/>
    <property type="evidence" value="ECO:0007669"/>
    <property type="project" value="TreeGrafter"/>
</dbReference>
<evidence type="ECO:0000313" key="5">
    <source>
        <dbReference type="EMBL" id="BDE07030.1"/>
    </source>
</evidence>